<evidence type="ECO:0000313" key="3">
    <source>
        <dbReference type="Proteomes" id="UP001372338"/>
    </source>
</evidence>
<dbReference type="Pfam" id="PF03181">
    <property type="entry name" value="BURP"/>
    <property type="match status" value="1"/>
</dbReference>
<dbReference type="PANTHER" id="PTHR31236:SF32">
    <property type="entry name" value="BURP DOMAIN PROTEIN USPL1-LIKE"/>
    <property type="match status" value="1"/>
</dbReference>
<dbReference type="PANTHER" id="PTHR31236">
    <property type="entry name" value="BURP DOMAIN PROTEIN USPL1-LIKE"/>
    <property type="match status" value="1"/>
</dbReference>
<reference evidence="2 3" key="1">
    <citation type="submission" date="2024-01" db="EMBL/GenBank/DDBJ databases">
        <title>The genomes of 5 underutilized Papilionoideae crops provide insights into root nodulation and disease resistanc.</title>
        <authorList>
            <person name="Yuan L."/>
        </authorList>
    </citation>
    <scope>NUCLEOTIDE SEQUENCE [LARGE SCALE GENOMIC DNA]</scope>
    <source>
        <strain evidence="2">ZHUSHIDOU_FW_LH</strain>
        <tissue evidence="2">Leaf</tissue>
    </source>
</reference>
<keyword evidence="3" id="KW-1185">Reference proteome</keyword>
<evidence type="ECO:0000313" key="2">
    <source>
        <dbReference type="EMBL" id="KAK7257934.1"/>
    </source>
</evidence>
<evidence type="ECO:0000259" key="1">
    <source>
        <dbReference type="PROSITE" id="PS51277"/>
    </source>
</evidence>
<dbReference type="AlphaFoldDB" id="A0AAN9HY11"/>
<organism evidence="2 3">
    <name type="scientific">Crotalaria pallida</name>
    <name type="common">Smooth rattlebox</name>
    <name type="synonym">Crotalaria striata</name>
    <dbReference type="NCBI Taxonomy" id="3830"/>
    <lineage>
        <taxon>Eukaryota</taxon>
        <taxon>Viridiplantae</taxon>
        <taxon>Streptophyta</taxon>
        <taxon>Embryophyta</taxon>
        <taxon>Tracheophyta</taxon>
        <taxon>Spermatophyta</taxon>
        <taxon>Magnoliopsida</taxon>
        <taxon>eudicotyledons</taxon>
        <taxon>Gunneridae</taxon>
        <taxon>Pentapetalae</taxon>
        <taxon>rosids</taxon>
        <taxon>fabids</taxon>
        <taxon>Fabales</taxon>
        <taxon>Fabaceae</taxon>
        <taxon>Papilionoideae</taxon>
        <taxon>50 kb inversion clade</taxon>
        <taxon>genistoids sensu lato</taxon>
        <taxon>core genistoids</taxon>
        <taxon>Crotalarieae</taxon>
        <taxon>Crotalaria</taxon>
    </lineage>
</organism>
<proteinExistence type="predicted"/>
<dbReference type="InterPro" id="IPR044816">
    <property type="entry name" value="BURP"/>
</dbReference>
<dbReference type="SMART" id="SM01045">
    <property type="entry name" value="BURP"/>
    <property type="match status" value="1"/>
</dbReference>
<comment type="caution">
    <text evidence="2">The sequence shown here is derived from an EMBL/GenBank/DDBJ whole genome shotgun (WGS) entry which is preliminary data.</text>
</comment>
<gene>
    <name evidence="2" type="ORF">RIF29_32267</name>
</gene>
<dbReference type="InterPro" id="IPR004873">
    <property type="entry name" value="BURP_dom"/>
</dbReference>
<dbReference type="Proteomes" id="UP001372338">
    <property type="component" value="Unassembled WGS sequence"/>
</dbReference>
<name>A0AAN9HY11_CROPI</name>
<dbReference type="PROSITE" id="PS51277">
    <property type="entry name" value="BURP"/>
    <property type="match status" value="1"/>
</dbReference>
<protein>
    <recommendedName>
        <fullName evidence="1">BURP domain-containing protein</fullName>
    </recommendedName>
</protein>
<dbReference type="EMBL" id="JAYWIO010000006">
    <property type="protein sequence ID" value="KAK7257934.1"/>
    <property type="molecule type" value="Genomic_DNA"/>
</dbReference>
<accession>A0AAN9HY11</accession>
<feature type="domain" description="BURP" evidence="1">
    <location>
        <begin position="98"/>
        <end position="316"/>
    </location>
</feature>
<sequence>MGVRKGKLNPSNSGAKIKSEIFNFKGEKKCCSMHESRKMGGNFISCFLFLLLLIIMCSYGSRAEETALLKDHQTKSDEHTHAHFHTHMDHIDPSLMVFFTLKDLNVGKRMPIYFPKRDPATSPKLWPREKSDSLPFSLNQLPYLLKLFSFSPNSPQAKAMEDTLRECESEPIKGEVKFCATSYESMLEFTQSMLGLTTTHIQAFSTSHKTKSSVTFQNYTFLENIVEIQAPKMVACHTMPYPYAVFYCHSQESENKVYKISLVGDNGDKVEAMVVCHLDTSQWGASHISFQVLGVKPGSSSVCHFFPADNLIWVPKLQSHDFSAL</sequence>